<dbReference type="PANTHER" id="PTHR32552">
    <property type="entry name" value="FERRICHROME IRON RECEPTOR-RELATED"/>
    <property type="match status" value="1"/>
</dbReference>
<evidence type="ECO:0000256" key="7">
    <source>
        <dbReference type="ARBA" id="ARBA00023065"/>
    </source>
</evidence>
<proteinExistence type="inferred from homology"/>
<evidence type="ECO:0000256" key="12">
    <source>
        <dbReference type="RuleBase" id="RU003357"/>
    </source>
</evidence>
<keyword evidence="16" id="KW-0675">Receptor</keyword>
<dbReference type="RefSeq" id="WP_123710599.1">
    <property type="nucleotide sequence ID" value="NZ_RKHR01000003.1"/>
</dbReference>
<evidence type="ECO:0000256" key="10">
    <source>
        <dbReference type="ARBA" id="ARBA00023237"/>
    </source>
</evidence>
<keyword evidence="2 11" id="KW-0813">Transport</keyword>
<organism evidence="16 17">
    <name type="scientific">Sinobacterium caligoides</name>
    <dbReference type="NCBI Taxonomy" id="933926"/>
    <lineage>
        <taxon>Bacteria</taxon>
        <taxon>Pseudomonadati</taxon>
        <taxon>Pseudomonadota</taxon>
        <taxon>Gammaproteobacteria</taxon>
        <taxon>Cellvibrionales</taxon>
        <taxon>Spongiibacteraceae</taxon>
        <taxon>Sinobacterium</taxon>
    </lineage>
</organism>
<dbReference type="Proteomes" id="UP000275394">
    <property type="component" value="Unassembled WGS sequence"/>
</dbReference>
<sequence>MQSNTFPRRSLLTSAIKLVIAASLANSTSAYAEPLALEEVVVTAQKRAESLHDTPISISAFTESDLENYDIKEVQDISNTTPNVRFSKSGGGSGGNVLLNIRGIAETDPAITRDLTVGMYLDGVFIGRSAGAAFDIVDLERVEVLRGPQGTLYGKNTIGGAVNFITAKPTGELGLKQTFSAGNYGLLGSRTSINLPALGETGEGLGKLSAKLAYNYTQRDGYYDALLGSSVDEFDNLDSQGGRIALLWELTDDTRVNWSSDYTDKKNIGQPLVFDTDRDGDVKRPDEVMGFYTDESSLKSQGHALEISSDYADLGFLGDVTFKSISAYRKQAQKEAGDYSPNGIFYSNSTTDVKQLSQELQAVGTTLDDRLDYAIGLYYFSEQGDVWNPQTILNPGKNPPATMGWVSTIGRYGMDNTSYAAYGQATYTPEFLEERMSFTLGLRYTRDEKDQYLGYDRTFNDFPLPSPMPRAEAEDTFTKTTPTITVDFAWTDSLSTYAKIATGFRSGGFNTRTATAEEFQTAFKPEDMTSYELGMKSEWFENRMRLNAAVFYNDYTDMQVVDSEFNPGLGIMGGIITNAGKASVYGGEIELTALISEDLTVNANYGYTDIDYKEYVKGGVDIANNADMSSTPNNTFSLSADYFIADIGIGQLRAFADYSWQSDSDFNTDVFDPSVVNPTGGMKQSSYSIVNGRIVLSEIIGISQGDLQIAAWGKNLTDEEYYVHGIDFGQQLGRSVTFGDPRSYGVDITYRY</sequence>
<evidence type="ECO:0000256" key="6">
    <source>
        <dbReference type="ARBA" id="ARBA00023004"/>
    </source>
</evidence>
<evidence type="ECO:0000313" key="16">
    <source>
        <dbReference type="EMBL" id="ROS04609.1"/>
    </source>
</evidence>
<comment type="similarity">
    <text evidence="11 12">Belongs to the TonB-dependent receptor family.</text>
</comment>
<keyword evidence="10 11" id="KW-0998">Cell outer membrane</keyword>
<evidence type="ECO:0000259" key="15">
    <source>
        <dbReference type="Pfam" id="PF07715"/>
    </source>
</evidence>
<dbReference type="AlphaFoldDB" id="A0A3N2DYL3"/>
<evidence type="ECO:0000256" key="1">
    <source>
        <dbReference type="ARBA" id="ARBA00004571"/>
    </source>
</evidence>
<evidence type="ECO:0000256" key="13">
    <source>
        <dbReference type="SAM" id="SignalP"/>
    </source>
</evidence>
<evidence type="ECO:0000256" key="3">
    <source>
        <dbReference type="ARBA" id="ARBA00022452"/>
    </source>
</evidence>
<dbReference type="InterPro" id="IPR000531">
    <property type="entry name" value="Beta-barrel_TonB"/>
</dbReference>
<dbReference type="PROSITE" id="PS52016">
    <property type="entry name" value="TONB_DEPENDENT_REC_3"/>
    <property type="match status" value="1"/>
</dbReference>
<dbReference type="Pfam" id="PF07715">
    <property type="entry name" value="Plug"/>
    <property type="match status" value="1"/>
</dbReference>
<keyword evidence="3 11" id="KW-1134">Transmembrane beta strand</keyword>
<comment type="subcellular location">
    <subcellularLocation>
        <location evidence="1 11">Cell outer membrane</location>
        <topology evidence="1 11">Multi-pass membrane protein</topology>
    </subcellularLocation>
</comment>
<dbReference type="EMBL" id="RKHR01000003">
    <property type="protein sequence ID" value="ROS04609.1"/>
    <property type="molecule type" value="Genomic_DNA"/>
</dbReference>
<feature type="chain" id="PRO_5018057579" evidence="13">
    <location>
        <begin position="33"/>
        <end position="752"/>
    </location>
</feature>
<feature type="signal peptide" evidence="13">
    <location>
        <begin position="1"/>
        <end position="32"/>
    </location>
</feature>
<keyword evidence="5 11" id="KW-0812">Transmembrane</keyword>
<evidence type="ECO:0000256" key="4">
    <source>
        <dbReference type="ARBA" id="ARBA00022496"/>
    </source>
</evidence>
<dbReference type="GO" id="GO:0006826">
    <property type="term" value="P:iron ion transport"/>
    <property type="evidence" value="ECO:0007669"/>
    <property type="project" value="UniProtKB-KW"/>
</dbReference>
<keyword evidence="7" id="KW-0406">Ion transport</keyword>
<accession>A0A3N2DYL3</accession>
<dbReference type="Gene3D" id="2.40.170.20">
    <property type="entry name" value="TonB-dependent receptor, beta-barrel domain"/>
    <property type="match status" value="1"/>
</dbReference>
<evidence type="ECO:0000256" key="8">
    <source>
        <dbReference type="ARBA" id="ARBA00023077"/>
    </source>
</evidence>
<dbReference type="GO" id="GO:0009279">
    <property type="term" value="C:cell outer membrane"/>
    <property type="evidence" value="ECO:0007669"/>
    <property type="project" value="UniProtKB-SubCell"/>
</dbReference>
<dbReference type="InterPro" id="IPR039426">
    <property type="entry name" value="TonB-dep_rcpt-like"/>
</dbReference>
<dbReference type="Pfam" id="PF00593">
    <property type="entry name" value="TonB_dep_Rec_b-barrel"/>
    <property type="match status" value="1"/>
</dbReference>
<evidence type="ECO:0000256" key="5">
    <source>
        <dbReference type="ARBA" id="ARBA00022692"/>
    </source>
</evidence>
<protein>
    <submittedName>
        <fullName evidence="16">Iron complex outermembrane receptor protein</fullName>
    </submittedName>
</protein>
<keyword evidence="8 12" id="KW-0798">TonB box</keyword>
<dbReference type="OrthoDB" id="7051185at2"/>
<keyword evidence="17" id="KW-1185">Reference proteome</keyword>
<dbReference type="InterPro" id="IPR012910">
    <property type="entry name" value="Plug_dom"/>
</dbReference>
<keyword evidence="9 11" id="KW-0472">Membrane</keyword>
<evidence type="ECO:0000313" key="17">
    <source>
        <dbReference type="Proteomes" id="UP000275394"/>
    </source>
</evidence>
<evidence type="ECO:0000256" key="9">
    <source>
        <dbReference type="ARBA" id="ARBA00023136"/>
    </source>
</evidence>
<keyword evidence="13" id="KW-0732">Signal</keyword>
<reference evidence="16 17" key="1">
    <citation type="submission" date="2018-11" db="EMBL/GenBank/DDBJ databases">
        <title>Genomic Encyclopedia of Type Strains, Phase IV (KMG-IV): sequencing the most valuable type-strain genomes for metagenomic binning, comparative biology and taxonomic classification.</title>
        <authorList>
            <person name="Goeker M."/>
        </authorList>
    </citation>
    <scope>NUCLEOTIDE SEQUENCE [LARGE SCALE GENOMIC DNA]</scope>
    <source>
        <strain evidence="16 17">DSM 100316</strain>
    </source>
</reference>
<dbReference type="PANTHER" id="PTHR32552:SF81">
    <property type="entry name" value="TONB-DEPENDENT OUTER MEMBRANE RECEPTOR"/>
    <property type="match status" value="1"/>
</dbReference>
<feature type="domain" description="TonB-dependent receptor plug" evidence="15">
    <location>
        <begin position="51"/>
        <end position="161"/>
    </location>
</feature>
<evidence type="ECO:0000256" key="2">
    <source>
        <dbReference type="ARBA" id="ARBA00022448"/>
    </source>
</evidence>
<keyword evidence="6" id="KW-0408">Iron</keyword>
<feature type="domain" description="TonB-dependent receptor-like beta-barrel" evidence="14">
    <location>
        <begin position="256"/>
        <end position="694"/>
    </location>
</feature>
<keyword evidence="4" id="KW-0410">Iron transport</keyword>
<evidence type="ECO:0000259" key="14">
    <source>
        <dbReference type="Pfam" id="PF00593"/>
    </source>
</evidence>
<comment type="caution">
    <text evidence="16">The sequence shown here is derived from an EMBL/GenBank/DDBJ whole genome shotgun (WGS) entry which is preliminary data.</text>
</comment>
<gene>
    <name evidence="16" type="ORF">EDC56_0115</name>
</gene>
<evidence type="ECO:0000256" key="11">
    <source>
        <dbReference type="PROSITE-ProRule" id="PRU01360"/>
    </source>
</evidence>
<dbReference type="SUPFAM" id="SSF56935">
    <property type="entry name" value="Porins"/>
    <property type="match status" value="1"/>
</dbReference>
<name>A0A3N2DYL3_9GAMM</name>
<dbReference type="InterPro" id="IPR036942">
    <property type="entry name" value="Beta-barrel_TonB_sf"/>
</dbReference>